<evidence type="ECO:0000256" key="1">
    <source>
        <dbReference type="ARBA" id="ARBA00022485"/>
    </source>
</evidence>
<evidence type="ECO:0000259" key="8">
    <source>
        <dbReference type="SMART" id="SM00986"/>
    </source>
</evidence>
<proteinExistence type="predicted"/>
<evidence type="ECO:0000256" key="3">
    <source>
        <dbReference type="ARBA" id="ARBA00022763"/>
    </source>
</evidence>
<dbReference type="InterPro" id="IPR005122">
    <property type="entry name" value="Uracil-DNA_glycosylase-like"/>
</dbReference>
<dbReference type="InterPro" id="IPR036895">
    <property type="entry name" value="Uracil-DNA_glycosylase-like_sf"/>
</dbReference>
<dbReference type="OrthoDB" id="5290748at2"/>
<dbReference type="GO" id="GO:0046872">
    <property type="term" value="F:metal ion binding"/>
    <property type="evidence" value="ECO:0007669"/>
    <property type="project" value="UniProtKB-KW"/>
</dbReference>
<dbReference type="InterPro" id="IPR051536">
    <property type="entry name" value="UDG_Type-4/5"/>
</dbReference>
<sequence>MPDPDEYRAALAQLAWQVELGADEAIGEDPVDRYAAVPEAPKAAPQMSAAPSRSEEGAMGVAQAAARAAGDLAGLEAAIAAFEGCELKRGARATIFGQGPADARLVIVTDAPGRAEEQARHPAAGRAGALLDRMLAAIGLARKEVRLVPVVPWRPPLDRDPSPGELESLRPFLSRHLALVAPDIVVAMGHAARQGVLGTDADKDGWSGMDGRDVLSMPSPAALLRDPLRKREAWAALLALQDRLRR</sequence>
<comment type="caution">
    <text evidence="9">The sequence shown here is derived from an EMBL/GenBank/DDBJ whole genome shotgun (WGS) entry which is preliminary data.</text>
</comment>
<feature type="domain" description="Uracil-DNA glycosylase-like" evidence="8">
    <location>
        <begin position="96"/>
        <end position="238"/>
    </location>
</feature>
<gene>
    <name evidence="9" type="ORF">OCGS_2060</name>
</gene>
<keyword evidence="6" id="KW-0411">Iron-sulfur</keyword>
<keyword evidence="1" id="KW-0004">4Fe-4S</keyword>
<dbReference type="GO" id="GO:0051539">
    <property type="term" value="F:4 iron, 4 sulfur cluster binding"/>
    <property type="evidence" value="ECO:0007669"/>
    <property type="project" value="UniProtKB-KW"/>
</dbReference>
<dbReference type="PATRIC" id="fig|1231392.3.peg.2071"/>
<dbReference type="EMBL" id="AMGO01000047">
    <property type="protein sequence ID" value="EKE43726.1"/>
    <property type="molecule type" value="Genomic_DNA"/>
</dbReference>
<evidence type="ECO:0000256" key="2">
    <source>
        <dbReference type="ARBA" id="ARBA00022723"/>
    </source>
</evidence>
<dbReference type="Pfam" id="PF03167">
    <property type="entry name" value="UDG"/>
    <property type="match status" value="1"/>
</dbReference>
<reference evidence="9 10" key="1">
    <citation type="journal article" date="2012" name="J. Bacteriol.">
        <title>Draft Genome Sequence of Oceaniovalibus guishaninsula JLT2003T.</title>
        <authorList>
            <person name="Tang K."/>
            <person name="Liu K."/>
            <person name="Jiao N."/>
        </authorList>
    </citation>
    <scope>NUCLEOTIDE SEQUENCE [LARGE SCALE GENOMIC DNA]</scope>
    <source>
        <strain evidence="9 10">JLT2003</strain>
    </source>
</reference>
<dbReference type="SMART" id="SM00987">
    <property type="entry name" value="UreE_C"/>
    <property type="match status" value="1"/>
</dbReference>
<dbReference type="Gene3D" id="3.40.470.10">
    <property type="entry name" value="Uracil-DNA glycosylase-like domain"/>
    <property type="match status" value="1"/>
</dbReference>
<name>K2GLY6_9RHOB</name>
<keyword evidence="2" id="KW-0479">Metal-binding</keyword>
<dbReference type="PANTHER" id="PTHR33693:SF9">
    <property type="entry name" value="TYPE-4 URACIL-DNA GLYCOSYLASE"/>
    <property type="match status" value="1"/>
</dbReference>
<dbReference type="CDD" id="cd10030">
    <property type="entry name" value="UDG-F4_TTUDGA_SPO1dp_like"/>
    <property type="match status" value="1"/>
</dbReference>
<dbReference type="AlphaFoldDB" id="K2GLY6"/>
<dbReference type="eggNOG" id="COG1573">
    <property type="taxonomic scope" value="Bacteria"/>
</dbReference>
<dbReference type="SMART" id="SM00986">
    <property type="entry name" value="UDG"/>
    <property type="match status" value="1"/>
</dbReference>
<dbReference type="PANTHER" id="PTHR33693">
    <property type="entry name" value="TYPE-5 URACIL-DNA GLYCOSYLASE"/>
    <property type="match status" value="1"/>
</dbReference>
<evidence type="ECO:0000256" key="5">
    <source>
        <dbReference type="ARBA" id="ARBA00023004"/>
    </source>
</evidence>
<keyword evidence="4" id="KW-0378">Hydrolase</keyword>
<dbReference type="STRING" id="1231392.OCGS_2060"/>
<dbReference type="GO" id="GO:0097506">
    <property type="term" value="F:deaminated base DNA N-glycosylase activity"/>
    <property type="evidence" value="ECO:0007669"/>
    <property type="project" value="UniProtKB-ARBA"/>
</dbReference>
<evidence type="ECO:0000313" key="9">
    <source>
        <dbReference type="EMBL" id="EKE43726.1"/>
    </source>
</evidence>
<dbReference type="Proteomes" id="UP000006765">
    <property type="component" value="Unassembled WGS sequence"/>
</dbReference>
<dbReference type="SUPFAM" id="SSF52141">
    <property type="entry name" value="Uracil-DNA glycosylase-like"/>
    <property type="match status" value="1"/>
</dbReference>
<evidence type="ECO:0000256" key="7">
    <source>
        <dbReference type="ARBA" id="ARBA00023204"/>
    </source>
</evidence>
<keyword evidence="7" id="KW-0234">DNA repair</keyword>
<keyword evidence="10" id="KW-1185">Reference proteome</keyword>
<evidence type="ECO:0000313" key="10">
    <source>
        <dbReference type="Proteomes" id="UP000006765"/>
    </source>
</evidence>
<keyword evidence="5" id="KW-0408">Iron</keyword>
<evidence type="ECO:0000256" key="4">
    <source>
        <dbReference type="ARBA" id="ARBA00022801"/>
    </source>
</evidence>
<dbReference type="RefSeq" id="WP_007427212.1">
    <property type="nucleotide sequence ID" value="NZ_AMGO01000047.1"/>
</dbReference>
<evidence type="ECO:0000256" key="6">
    <source>
        <dbReference type="ARBA" id="ARBA00023014"/>
    </source>
</evidence>
<accession>K2GLY6</accession>
<organism evidence="9 10">
    <name type="scientific">Oceaniovalibus guishaninsula JLT2003</name>
    <dbReference type="NCBI Taxonomy" id="1231392"/>
    <lineage>
        <taxon>Bacteria</taxon>
        <taxon>Pseudomonadati</taxon>
        <taxon>Pseudomonadota</taxon>
        <taxon>Alphaproteobacteria</taxon>
        <taxon>Rhodobacterales</taxon>
        <taxon>Roseobacteraceae</taxon>
        <taxon>Oceaniovalibus</taxon>
    </lineage>
</organism>
<dbReference type="GO" id="GO:0006281">
    <property type="term" value="P:DNA repair"/>
    <property type="evidence" value="ECO:0007669"/>
    <property type="project" value="UniProtKB-KW"/>
</dbReference>
<keyword evidence="3" id="KW-0227">DNA damage</keyword>
<protein>
    <submittedName>
        <fullName evidence="9">Uracil-DNA glycosylase</fullName>
    </submittedName>
</protein>